<dbReference type="GO" id="GO:0016705">
    <property type="term" value="F:oxidoreductase activity, acting on paired donors, with incorporation or reduction of molecular oxygen"/>
    <property type="evidence" value="ECO:0007669"/>
    <property type="project" value="InterPro"/>
</dbReference>
<comment type="similarity">
    <text evidence="1">To bacterial alkanal monooxygenase alpha and beta chains.</text>
</comment>
<comment type="caution">
    <text evidence="3">The sequence shown here is derived from an EMBL/GenBank/DDBJ whole genome shotgun (WGS) entry which is preliminary data.</text>
</comment>
<evidence type="ECO:0000256" key="1">
    <source>
        <dbReference type="ARBA" id="ARBA00007789"/>
    </source>
</evidence>
<dbReference type="PANTHER" id="PTHR30137">
    <property type="entry name" value="LUCIFERASE-LIKE MONOOXYGENASE"/>
    <property type="match status" value="1"/>
</dbReference>
<proteinExistence type="predicted"/>
<dbReference type="PANTHER" id="PTHR30137:SF6">
    <property type="entry name" value="LUCIFERASE-LIKE MONOOXYGENASE"/>
    <property type="match status" value="1"/>
</dbReference>
<protein>
    <submittedName>
        <fullName evidence="3">Luciferase family oxidoreductase</fullName>
    </submittedName>
</protein>
<dbReference type="InterPro" id="IPR019949">
    <property type="entry name" value="CmoO-like"/>
</dbReference>
<dbReference type="SUPFAM" id="SSF51679">
    <property type="entry name" value="Bacterial luciferase-like"/>
    <property type="match status" value="1"/>
</dbReference>
<dbReference type="EMBL" id="NWBP01000023">
    <property type="protein sequence ID" value="PCC82700.1"/>
    <property type="molecule type" value="Genomic_DNA"/>
</dbReference>
<dbReference type="InterPro" id="IPR036661">
    <property type="entry name" value="Luciferase-like_sf"/>
</dbReference>
<dbReference type="Proteomes" id="UP000218690">
    <property type="component" value="Unassembled WGS sequence"/>
</dbReference>
<feature type="domain" description="Luciferase-like" evidence="2">
    <location>
        <begin position="20"/>
        <end position="298"/>
    </location>
</feature>
<dbReference type="Gene3D" id="3.20.20.30">
    <property type="entry name" value="Luciferase-like domain"/>
    <property type="match status" value="1"/>
</dbReference>
<sequence length="330" mass="36017">MTNRAKLSLLDFCTIYEGETAAESMARSVELAQVAEKAGYSRIWYTEHHNMPTITSSSPAVLISHIGAKTNTIRLGAGGVMLPNHAPYVVAEQFGTLAELYPNRIDLGLGRAPGTDMHTLGRALRRDAHAAERFPEDVKELQGYFSGKSLVPGVQAIPGVNTHVPLYILGSSMFGASLAAKYGLPYAFASHFAPTHLRQATAYYRNNFQPSEALSEPYVIAGVNVTAADTKEAADAEYEKVCFNRVKAFAGRGKYLTDQQVEQIKNSHQGAQILGMMKYSAVGTTDHVRDYLADFQELAQADELMISLQSTGHDNLLQNMNLLADAWELG</sequence>
<dbReference type="InterPro" id="IPR011251">
    <property type="entry name" value="Luciferase-like_dom"/>
</dbReference>
<dbReference type="GO" id="GO:0005829">
    <property type="term" value="C:cytosol"/>
    <property type="evidence" value="ECO:0007669"/>
    <property type="project" value="TreeGrafter"/>
</dbReference>
<evidence type="ECO:0000259" key="2">
    <source>
        <dbReference type="Pfam" id="PF00296"/>
    </source>
</evidence>
<dbReference type="AlphaFoldDB" id="A0A2A4AK90"/>
<evidence type="ECO:0000313" key="3">
    <source>
        <dbReference type="EMBL" id="PCC82700.1"/>
    </source>
</evidence>
<evidence type="ECO:0000313" key="4">
    <source>
        <dbReference type="Proteomes" id="UP000218690"/>
    </source>
</evidence>
<name>A0A2A4AK90_9CORY</name>
<reference evidence="3 4" key="1">
    <citation type="submission" date="2017-09" db="EMBL/GenBank/DDBJ databases">
        <title>Draft Genome Sequence of Corynebacterium accolens AH4003.</title>
        <authorList>
            <person name="Chen Y."/>
            <person name="Oosthuysen W.F."/>
            <person name="Kelley S."/>
            <person name="Horswill A."/>
        </authorList>
    </citation>
    <scope>NUCLEOTIDE SEQUENCE [LARGE SCALE GENOMIC DNA]</scope>
    <source>
        <strain evidence="3 4">AH4003</strain>
    </source>
</reference>
<accession>A0A2A4AK90</accession>
<dbReference type="InterPro" id="IPR050766">
    <property type="entry name" value="Bact_Lucif_Oxidored"/>
</dbReference>
<dbReference type="Pfam" id="PF00296">
    <property type="entry name" value="Bac_luciferase"/>
    <property type="match status" value="1"/>
</dbReference>
<organism evidence="3 4">
    <name type="scientific">Corynebacterium accolens</name>
    <dbReference type="NCBI Taxonomy" id="38284"/>
    <lineage>
        <taxon>Bacteria</taxon>
        <taxon>Bacillati</taxon>
        <taxon>Actinomycetota</taxon>
        <taxon>Actinomycetes</taxon>
        <taxon>Mycobacteriales</taxon>
        <taxon>Corynebacteriaceae</taxon>
        <taxon>Corynebacterium</taxon>
    </lineage>
</organism>
<gene>
    <name evidence="3" type="ORF">COM45_07745</name>
</gene>
<dbReference type="NCBIfam" id="TIGR03558">
    <property type="entry name" value="oxido_grp_1"/>
    <property type="match status" value="1"/>
</dbReference>